<reference evidence="2 3" key="1">
    <citation type="submission" date="2019-01" db="EMBL/GenBank/DDBJ databases">
        <title>Sequencing of cultivated peanut Arachis hypogaea provides insights into genome evolution and oil improvement.</title>
        <authorList>
            <person name="Chen X."/>
        </authorList>
    </citation>
    <scope>NUCLEOTIDE SEQUENCE [LARGE SCALE GENOMIC DNA]</scope>
    <source>
        <strain evidence="3">cv. Fuhuasheng</strain>
        <tissue evidence="2">Leaves</tissue>
    </source>
</reference>
<evidence type="ECO:0000313" key="3">
    <source>
        <dbReference type="Proteomes" id="UP000289738"/>
    </source>
</evidence>
<feature type="compositionally biased region" description="Polar residues" evidence="1">
    <location>
        <begin position="39"/>
        <end position="48"/>
    </location>
</feature>
<evidence type="ECO:0000256" key="1">
    <source>
        <dbReference type="SAM" id="MobiDB-lite"/>
    </source>
</evidence>
<protein>
    <submittedName>
        <fullName evidence="2">Uncharacterized protein</fullName>
    </submittedName>
</protein>
<feature type="compositionally biased region" description="Basic and acidic residues" evidence="1">
    <location>
        <begin position="58"/>
        <end position="68"/>
    </location>
</feature>
<accession>A0A444YB07</accession>
<feature type="region of interest" description="Disordered" evidence="1">
    <location>
        <begin position="32"/>
        <end position="68"/>
    </location>
</feature>
<evidence type="ECO:0000313" key="2">
    <source>
        <dbReference type="EMBL" id="RYQ99093.1"/>
    </source>
</evidence>
<sequence length="130" mass="15148">MIRNRPLEIPEVQFRKLIRYWSLPAIKAMSAKNTENKSKQTCPHQMGTTKFGIGAQTRDSKENNEELSRAEAELQTCIEARKNDEDAFVGVLENDQVEFIVMGLQFEEAHLKKMRRFDKSKLNTTRRSHH</sequence>
<comment type="caution">
    <text evidence="2">The sequence shown here is derived from an EMBL/GenBank/DDBJ whole genome shotgun (WGS) entry which is preliminary data.</text>
</comment>
<name>A0A444YB07_ARAHY</name>
<keyword evidence="3" id="KW-1185">Reference proteome</keyword>
<gene>
    <name evidence="2" type="ORF">Ahy_B07g086954</name>
</gene>
<proteinExistence type="predicted"/>
<dbReference type="Proteomes" id="UP000289738">
    <property type="component" value="Chromosome B07"/>
</dbReference>
<dbReference type="EMBL" id="SDMP01000017">
    <property type="protein sequence ID" value="RYQ99093.1"/>
    <property type="molecule type" value="Genomic_DNA"/>
</dbReference>
<organism evidence="2 3">
    <name type="scientific">Arachis hypogaea</name>
    <name type="common">Peanut</name>
    <dbReference type="NCBI Taxonomy" id="3818"/>
    <lineage>
        <taxon>Eukaryota</taxon>
        <taxon>Viridiplantae</taxon>
        <taxon>Streptophyta</taxon>
        <taxon>Embryophyta</taxon>
        <taxon>Tracheophyta</taxon>
        <taxon>Spermatophyta</taxon>
        <taxon>Magnoliopsida</taxon>
        <taxon>eudicotyledons</taxon>
        <taxon>Gunneridae</taxon>
        <taxon>Pentapetalae</taxon>
        <taxon>rosids</taxon>
        <taxon>fabids</taxon>
        <taxon>Fabales</taxon>
        <taxon>Fabaceae</taxon>
        <taxon>Papilionoideae</taxon>
        <taxon>50 kb inversion clade</taxon>
        <taxon>dalbergioids sensu lato</taxon>
        <taxon>Dalbergieae</taxon>
        <taxon>Pterocarpus clade</taxon>
        <taxon>Arachis</taxon>
    </lineage>
</organism>
<dbReference type="AlphaFoldDB" id="A0A444YB07"/>